<name>A0A699ZJZ2_HAELA</name>
<feature type="non-terminal residue" evidence="1">
    <location>
        <position position="1"/>
    </location>
</feature>
<protein>
    <submittedName>
        <fullName evidence="1">Uncharacterized protein</fullName>
    </submittedName>
</protein>
<comment type="caution">
    <text evidence="1">The sequence shown here is derived from an EMBL/GenBank/DDBJ whole genome shotgun (WGS) entry which is preliminary data.</text>
</comment>
<dbReference type="Proteomes" id="UP000485058">
    <property type="component" value="Unassembled WGS sequence"/>
</dbReference>
<keyword evidence="2" id="KW-1185">Reference proteome</keyword>
<dbReference type="AlphaFoldDB" id="A0A699ZJZ2"/>
<gene>
    <name evidence="1" type="ORF">HaLaN_12421</name>
</gene>
<evidence type="ECO:0000313" key="2">
    <source>
        <dbReference type="Proteomes" id="UP000485058"/>
    </source>
</evidence>
<dbReference type="EMBL" id="BLLF01000940">
    <property type="protein sequence ID" value="GFH16072.1"/>
    <property type="molecule type" value="Genomic_DNA"/>
</dbReference>
<organism evidence="1 2">
    <name type="scientific">Haematococcus lacustris</name>
    <name type="common">Green alga</name>
    <name type="synonym">Haematococcus pluvialis</name>
    <dbReference type="NCBI Taxonomy" id="44745"/>
    <lineage>
        <taxon>Eukaryota</taxon>
        <taxon>Viridiplantae</taxon>
        <taxon>Chlorophyta</taxon>
        <taxon>core chlorophytes</taxon>
        <taxon>Chlorophyceae</taxon>
        <taxon>CS clade</taxon>
        <taxon>Chlamydomonadales</taxon>
        <taxon>Haematococcaceae</taxon>
        <taxon>Haematococcus</taxon>
    </lineage>
</organism>
<accession>A0A699ZJZ2</accession>
<sequence>MALPNLGRLADKSKGCGPAVSRVEVDSKASIWNYQAAGRLRSVLRALSALLSAVRHSMPVSSVLCSVLRELSRSTAKSVGLGAGQQISMHMRSWAGSPTACLSLGAWVPAAWCQNLTLTGMRIMYGYACLGLCGSRCEPYCLPPTHHLVPPATAAAAGPALGPADKGACFIKPPHQPHSLLHHHSHHPCYSSG</sequence>
<reference evidence="1 2" key="1">
    <citation type="submission" date="2020-02" db="EMBL/GenBank/DDBJ databases">
        <title>Draft genome sequence of Haematococcus lacustris strain NIES-144.</title>
        <authorList>
            <person name="Morimoto D."/>
            <person name="Nakagawa S."/>
            <person name="Yoshida T."/>
            <person name="Sawayama S."/>
        </authorList>
    </citation>
    <scope>NUCLEOTIDE SEQUENCE [LARGE SCALE GENOMIC DNA]</scope>
    <source>
        <strain evidence="1 2">NIES-144</strain>
    </source>
</reference>
<proteinExistence type="predicted"/>
<evidence type="ECO:0000313" key="1">
    <source>
        <dbReference type="EMBL" id="GFH16072.1"/>
    </source>
</evidence>